<sequence>MKIFSANLQTLQELYNNELRKALDLEEQIVKALPTMIEKSSDTQLKQAFQSHLQESELHVDKVKQLLSQQEDSDSQTCKVIHALVTEAQDTIKDVNDPDVLDVALIGAGQQVEHHEIAVYGTLKNWAALLGRTQDAQVLESILNDEKHADKLLSQVADRVNSDAAAVAA</sequence>
<reference evidence="1 2" key="1">
    <citation type="submission" date="2024-12" db="EMBL/GenBank/DDBJ databases">
        <authorList>
            <person name="Lee Y."/>
        </authorList>
    </citation>
    <scope>NUCLEOTIDE SEQUENCE [LARGE SCALE GENOMIC DNA]</scope>
    <source>
        <strain evidence="1 2">03SUJ4</strain>
    </source>
</reference>
<dbReference type="PANTHER" id="PTHR30565">
    <property type="entry name" value="PROTEIN YCIF"/>
    <property type="match status" value="1"/>
</dbReference>
<dbReference type="Gene3D" id="1.20.1260.10">
    <property type="match status" value="1"/>
</dbReference>
<gene>
    <name evidence="1" type="ORF">ACK2TP_02390</name>
</gene>
<comment type="caution">
    <text evidence="1">The sequence shown here is derived from an EMBL/GenBank/DDBJ whole genome shotgun (WGS) entry which is preliminary data.</text>
</comment>
<dbReference type="InterPro" id="IPR010287">
    <property type="entry name" value="DUF892_YciF-like"/>
</dbReference>
<dbReference type="EMBL" id="JBJYXY010000001">
    <property type="protein sequence ID" value="MFN2974605.1"/>
    <property type="molecule type" value="Genomic_DNA"/>
</dbReference>
<evidence type="ECO:0000313" key="2">
    <source>
        <dbReference type="Proteomes" id="UP001634747"/>
    </source>
</evidence>
<dbReference type="InterPro" id="IPR012347">
    <property type="entry name" value="Ferritin-like"/>
</dbReference>
<keyword evidence="2" id="KW-1185">Reference proteome</keyword>
<evidence type="ECO:0000313" key="1">
    <source>
        <dbReference type="EMBL" id="MFN2974605.1"/>
    </source>
</evidence>
<protein>
    <submittedName>
        <fullName evidence="1">Ferritin-like domain-containing protein</fullName>
    </submittedName>
</protein>
<dbReference type="Proteomes" id="UP001634747">
    <property type="component" value="Unassembled WGS sequence"/>
</dbReference>
<dbReference type="InterPro" id="IPR047114">
    <property type="entry name" value="YciF"/>
</dbReference>
<dbReference type="SUPFAM" id="SSF47240">
    <property type="entry name" value="Ferritin-like"/>
    <property type="match status" value="1"/>
</dbReference>
<organism evidence="1 2">
    <name type="scientific">Terriglobus aquaticus</name>
    <dbReference type="NCBI Taxonomy" id="940139"/>
    <lineage>
        <taxon>Bacteria</taxon>
        <taxon>Pseudomonadati</taxon>
        <taxon>Acidobacteriota</taxon>
        <taxon>Terriglobia</taxon>
        <taxon>Terriglobales</taxon>
        <taxon>Acidobacteriaceae</taxon>
        <taxon>Terriglobus</taxon>
    </lineage>
</organism>
<dbReference type="RefSeq" id="WP_263413831.1">
    <property type="nucleotide sequence ID" value="NZ_BAABBH010000001.1"/>
</dbReference>
<dbReference type="PANTHER" id="PTHR30565:SF9">
    <property type="entry name" value="PROTEIN YCIF"/>
    <property type="match status" value="1"/>
</dbReference>
<accession>A0ABW9KI22</accession>
<dbReference type="InterPro" id="IPR009078">
    <property type="entry name" value="Ferritin-like_SF"/>
</dbReference>
<name>A0ABW9KI22_9BACT</name>
<proteinExistence type="predicted"/>
<dbReference type="Pfam" id="PF05974">
    <property type="entry name" value="DUF892"/>
    <property type="match status" value="1"/>
</dbReference>